<dbReference type="GO" id="GO:0005829">
    <property type="term" value="C:cytosol"/>
    <property type="evidence" value="ECO:0007669"/>
    <property type="project" value="UniProtKB-SubCell"/>
</dbReference>
<evidence type="ECO:0000313" key="16">
    <source>
        <dbReference type="Proteomes" id="UP000673975"/>
    </source>
</evidence>
<gene>
    <name evidence="10 15" type="primary">hemE</name>
    <name evidence="15" type="ORF">NATSA_12195</name>
</gene>
<comment type="subunit">
    <text evidence="4 10">Homodimer.</text>
</comment>
<evidence type="ECO:0000256" key="6">
    <source>
        <dbReference type="ARBA" id="ARBA00022490"/>
    </source>
</evidence>
<evidence type="ECO:0000256" key="4">
    <source>
        <dbReference type="ARBA" id="ARBA00011738"/>
    </source>
</evidence>
<dbReference type="FunFam" id="3.20.20.210:FF:000008">
    <property type="entry name" value="Uroporphyrinogen decarboxylase"/>
    <property type="match status" value="1"/>
</dbReference>
<proteinExistence type="inferred from homology"/>
<feature type="binding site" evidence="10">
    <location>
        <begin position="25"/>
        <end position="29"/>
    </location>
    <ligand>
        <name>substrate</name>
    </ligand>
</feature>
<dbReference type="Proteomes" id="UP000673975">
    <property type="component" value="Unassembled WGS sequence"/>
</dbReference>
<evidence type="ECO:0000256" key="1">
    <source>
        <dbReference type="ARBA" id="ARBA00004514"/>
    </source>
</evidence>
<dbReference type="PANTHER" id="PTHR21091:SF169">
    <property type="entry name" value="UROPORPHYRINOGEN DECARBOXYLASE"/>
    <property type="match status" value="1"/>
</dbReference>
<feature type="binding site" evidence="10">
    <location>
        <position position="74"/>
    </location>
    <ligand>
        <name>substrate</name>
    </ligand>
</feature>
<comment type="function">
    <text evidence="10">Catalyzes the decarboxylation of four acetate groups of uroporphyrinogen-III to yield coproporphyrinogen-III.</text>
</comment>
<protein>
    <recommendedName>
        <fullName evidence="5 10">Uroporphyrinogen decarboxylase</fullName>
        <shortName evidence="10">UPD</shortName>
        <shortName evidence="10">URO-D</shortName>
        <ecNumber evidence="5 10">4.1.1.37</ecNumber>
    </recommendedName>
</protein>
<keyword evidence="16" id="KW-1185">Reference proteome</keyword>
<evidence type="ECO:0000313" key="15">
    <source>
        <dbReference type="EMBL" id="MBP3193430.1"/>
    </source>
</evidence>
<evidence type="ECO:0000256" key="9">
    <source>
        <dbReference type="ARBA" id="ARBA00023244"/>
    </source>
</evidence>
<feature type="binding site" evidence="10">
    <location>
        <position position="151"/>
    </location>
    <ligand>
        <name>substrate</name>
    </ligand>
</feature>
<dbReference type="CDD" id="cd00717">
    <property type="entry name" value="URO-D"/>
    <property type="match status" value="1"/>
</dbReference>
<comment type="catalytic activity">
    <reaction evidence="10 11">
        <text>uroporphyrinogen III + 4 H(+) = coproporphyrinogen III + 4 CO2</text>
        <dbReference type="Rhea" id="RHEA:19865"/>
        <dbReference type="ChEBI" id="CHEBI:15378"/>
        <dbReference type="ChEBI" id="CHEBI:16526"/>
        <dbReference type="ChEBI" id="CHEBI:57308"/>
        <dbReference type="ChEBI" id="CHEBI:57309"/>
        <dbReference type="EC" id="4.1.1.37"/>
    </reaction>
</comment>
<dbReference type="Pfam" id="PF01208">
    <property type="entry name" value="URO-D"/>
    <property type="match status" value="1"/>
</dbReference>
<feature type="site" description="Transition state stabilizer" evidence="10">
    <location>
        <position position="74"/>
    </location>
</feature>
<evidence type="ECO:0000256" key="2">
    <source>
        <dbReference type="ARBA" id="ARBA00004804"/>
    </source>
</evidence>
<evidence type="ECO:0000256" key="12">
    <source>
        <dbReference type="RuleBase" id="RU004169"/>
    </source>
</evidence>
<dbReference type="EC" id="4.1.1.37" evidence="5 10"/>
<feature type="binding site" evidence="10">
    <location>
        <position position="318"/>
    </location>
    <ligand>
        <name>substrate</name>
    </ligand>
</feature>
<dbReference type="GO" id="GO:0004853">
    <property type="term" value="F:uroporphyrinogen decarboxylase activity"/>
    <property type="evidence" value="ECO:0007669"/>
    <property type="project" value="UniProtKB-UniRule"/>
</dbReference>
<evidence type="ECO:0000259" key="13">
    <source>
        <dbReference type="PROSITE" id="PS00906"/>
    </source>
</evidence>
<dbReference type="SUPFAM" id="SSF51726">
    <property type="entry name" value="UROD/MetE-like"/>
    <property type="match status" value="1"/>
</dbReference>
<dbReference type="InterPro" id="IPR038071">
    <property type="entry name" value="UROD/MetE-like_sf"/>
</dbReference>
<dbReference type="EMBL" id="JAFIDN010000010">
    <property type="protein sequence ID" value="MBP3193430.1"/>
    <property type="molecule type" value="Genomic_DNA"/>
</dbReference>
<evidence type="ECO:0000256" key="8">
    <source>
        <dbReference type="ARBA" id="ARBA00023239"/>
    </source>
</evidence>
<dbReference type="UniPathway" id="UPA00251">
    <property type="reaction ID" value="UER00321"/>
</dbReference>
<evidence type="ECO:0000256" key="3">
    <source>
        <dbReference type="ARBA" id="ARBA00009935"/>
    </source>
</evidence>
<feature type="domain" description="Uroporphyrinogen decarboxylase (URO-D)" evidence="14">
    <location>
        <begin position="139"/>
        <end position="155"/>
    </location>
</feature>
<comment type="subcellular location">
    <subcellularLocation>
        <location evidence="1">Cytoplasm</location>
        <location evidence="1">Cytosol</location>
    </subcellularLocation>
</comment>
<evidence type="ECO:0000256" key="5">
    <source>
        <dbReference type="ARBA" id="ARBA00012288"/>
    </source>
</evidence>
<reference evidence="15" key="1">
    <citation type="submission" date="2021-02" db="EMBL/GenBank/DDBJ databases">
        <title>Natronogracilivirga saccharolytica gen. nov. sp. nov. a new anaerobic, haloalkiliphilic carbohydrate-fermenting bacterium from soda lake and proposing of Cyclonatronumiaceae fam. nov. in the phylum Balneolaeota.</title>
        <authorList>
            <person name="Zhilina T.N."/>
            <person name="Sorokin D.Y."/>
            <person name="Zavarzina D.G."/>
            <person name="Toshchakov S.V."/>
            <person name="Kublanov I.V."/>
        </authorList>
    </citation>
    <scope>NUCLEOTIDE SEQUENCE</scope>
    <source>
        <strain evidence="15">Z-1702</strain>
    </source>
</reference>
<dbReference type="RefSeq" id="WP_210512887.1">
    <property type="nucleotide sequence ID" value="NZ_JAFIDN010000010.1"/>
</dbReference>
<sequence length="342" mass="38152">MIENTLYLKALAGQSVPRPPVWMMRQAGRYLPSYLELQKKYDFFTRCETPELVAEITCLPIDEIGPDAAILFSDILVIPRALGWHIEMKPGVGPVLDNPITSKEQALAVTKADALEKLQYVMQGIRATNERLNGRVPLIGFSGAPWTLLCYMIEGRGSKDFAAAKAFCYEHPEAADHLLSVLADVIIDYLNAQIEAGVHAVQVFDSWAGLLGPDDFNLFCMPHLKRITEEVKGAPVVLFAKGAWYALERLAWRTSAAAISIDWTVSPEYARKATRREATLQGNYDPSRLLSPVPVIRNQVKRMIDRFGKDRYIVNLGHGILPNIPVDHARAFVDAVKSYETS</sequence>
<dbReference type="AlphaFoldDB" id="A0A8J7UVG5"/>
<keyword evidence="8 10" id="KW-0456">Lyase</keyword>
<evidence type="ECO:0000256" key="10">
    <source>
        <dbReference type="HAMAP-Rule" id="MF_00218"/>
    </source>
</evidence>
<dbReference type="GO" id="GO:0006782">
    <property type="term" value="P:protoporphyrinogen IX biosynthetic process"/>
    <property type="evidence" value="ECO:0007669"/>
    <property type="project" value="UniProtKB-UniRule"/>
</dbReference>
<comment type="pathway">
    <text evidence="2 10 11">Porphyrin-containing compound metabolism; protoporphyrin-IX biosynthesis; coproporphyrinogen-III from 5-aminolevulinate: step 4/4.</text>
</comment>
<name>A0A8J7UVG5_9BACT</name>
<dbReference type="PROSITE" id="PS00906">
    <property type="entry name" value="UROD_1"/>
    <property type="match status" value="1"/>
</dbReference>
<evidence type="ECO:0000256" key="7">
    <source>
        <dbReference type="ARBA" id="ARBA00022793"/>
    </source>
</evidence>
<dbReference type="InterPro" id="IPR000257">
    <property type="entry name" value="Uroporphyrinogen_deCOase"/>
</dbReference>
<dbReference type="PROSITE" id="PS00907">
    <property type="entry name" value="UROD_2"/>
    <property type="match status" value="1"/>
</dbReference>
<dbReference type="Gene3D" id="3.20.20.210">
    <property type="match status" value="1"/>
</dbReference>
<comment type="similarity">
    <text evidence="3 10 12">Belongs to the uroporphyrinogen decarboxylase family.</text>
</comment>
<dbReference type="NCBIfam" id="TIGR01464">
    <property type="entry name" value="hemE"/>
    <property type="match status" value="1"/>
</dbReference>
<organism evidence="15 16">
    <name type="scientific">Natronogracilivirga saccharolytica</name>
    <dbReference type="NCBI Taxonomy" id="2812953"/>
    <lineage>
        <taxon>Bacteria</taxon>
        <taxon>Pseudomonadati</taxon>
        <taxon>Balneolota</taxon>
        <taxon>Balneolia</taxon>
        <taxon>Balneolales</taxon>
        <taxon>Cyclonatronaceae</taxon>
        <taxon>Natronogracilivirga</taxon>
    </lineage>
</organism>
<keyword evidence="7 10" id="KW-0210">Decarboxylase</keyword>
<keyword evidence="6 10" id="KW-0963">Cytoplasm</keyword>
<feature type="domain" description="Uroporphyrinogen decarboxylase (URO-D)" evidence="13">
    <location>
        <begin position="20"/>
        <end position="29"/>
    </location>
</feature>
<evidence type="ECO:0000256" key="11">
    <source>
        <dbReference type="RuleBase" id="RU000554"/>
    </source>
</evidence>
<keyword evidence="9 10" id="KW-0627">Porphyrin biosynthesis</keyword>
<dbReference type="HAMAP" id="MF_00218">
    <property type="entry name" value="URO_D"/>
    <property type="match status" value="1"/>
</dbReference>
<evidence type="ECO:0000259" key="14">
    <source>
        <dbReference type="PROSITE" id="PS00907"/>
    </source>
</evidence>
<accession>A0A8J7UVG5</accession>
<feature type="binding site" evidence="10">
    <location>
        <position position="44"/>
    </location>
    <ligand>
        <name>substrate</name>
    </ligand>
</feature>
<comment type="caution">
    <text evidence="15">The sequence shown here is derived from an EMBL/GenBank/DDBJ whole genome shotgun (WGS) entry which is preliminary data.</text>
</comment>
<dbReference type="InterPro" id="IPR006361">
    <property type="entry name" value="Uroporphyrinogen_deCO2ase_HemE"/>
</dbReference>
<dbReference type="PANTHER" id="PTHR21091">
    <property type="entry name" value="METHYLTETRAHYDROFOLATE:HOMOCYSTEINE METHYLTRANSFERASE RELATED"/>
    <property type="match status" value="1"/>
</dbReference>
<feature type="binding site" evidence="10">
    <location>
        <position position="206"/>
    </location>
    <ligand>
        <name>substrate</name>
    </ligand>
</feature>